<feature type="transmembrane region" description="Helical" evidence="7">
    <location>
        <begin position="55"/>
        <end position="74"/>
    </location>
</feature>
<evidence type="ECO:0000256" key="5">
    <source>
        <dbReference type="ARBA" id="ARBA00022989"/>
    </source>
</evidence>
<keyword evidence="3" id="KW-1003">Cell membrane</keyword>
<accession>A0A848DJE1</accession>
<keyword evidence="4 7" id="KW-0812">Transmembrane</keyword>
<feature type="transmembrane region" description="Helical" evidence="7">
    <location>
        <begin position="259"/>
        <end position="280"/>
    </location>
</feature>
<dbReference type="InterPro" id="IPR020846">
    <property type="entry name" value="MFS_dom"/>
</dbReference>
<evidence type="ECO:0000256" key="2">
    <source>
        <dbReference type="ARBA" id="ARBA00022448"/>
    </source>
</evidence>
<dbReference type="PANTHER" id="PTHR23517:SF13">
    <property type="entry name" value="MAJOR FACILITATOR SUPERFAMILY MFS_1"/>
    <property type="match status" value="1"/>
</dbReference>
<evidence type="ECO:0000259" key="8">
    <source>
        <dbReference type="PROSITE" id="PS50850"/>
    </source>
</evidence>
<feature type="transmembrane region" description="Helical" evidence="7">
    <location>
        <begin position="20"/>
        <end position="43"/>
    </location>
</feature>
<feature type="transmembrane region" description="Helical" evidence="7">
    <location>
        <begin position="286"/>
        <end position="309"/>
    </location>
</feature>
<sequence>MSFATVPTPLYVLYEARDGYSAATMTVVFAAYALGVLVSLFLLGHLSDQLGRRRMLIPSVLVSAVSAVLFLVWPTLPGLLVARVLSGVSVGMATSTSMAYLAELHAAARPGASNRRANVVATAANLGGLGLGPLVAGVLADLAPHPLEVPYAVYLGLLLLAALLLLRVPETVRVIGLREGYRPQRIAVPPGRRARFAAAAFAAIVGFSLFGLFAALGPAFVAGVLHESSHTLGGLPTALTFGTAALAQSLVRDPTRRRTSLLGFAALPAGLVIVLAGAWAQVLPLFLLGEVVVGAGAGLVFAAAVAVVASSAPPENRAEALAALFLAAYAGLTMPVLGLGLAIGYVALPVALTAFAAVAAVAAAATAWAVLRTRNT</sequence>
<feature type="domain" description="Major facilitator superfamily (MFS) profile" evidence="8">
    <location>
        <begin position="1"/>
        <end position="374"/>
    </location>
</feature>
<comment type="subcellular location">
    <subcellularLocation>
        <location evidence="1">Cell membrane</location>
        <topology evidence="1">Multi-pass membrane protein</topology>
    </subcellularLocation>
</comment>
<dbReference type="Gene3D" id="1.20.1250.20">
    <property type="entry name" value="MFS general substrate transporter like domains"/>
    <property type="match status" value="1"/>
</dbReference>
<organism evidence="9 10">
    <name type="scientific">Pseudonocardia bannensis</name>
    <dbReference type="NCBI Taxonomy" id="630973"/>
    <lineage>
        <taxon>Bacteria</taxon>
        <taxon>Bacillati</taxon>
        <taxon>Actinomycetota</taxon>
        <taxon>Actinomycetes</taxon>
        <taxon>Pseudonocardiales</taxon>
        <taxon>Pseudonocardiaceae</taxon>
        <taxon>Pseudonocardia</taxon>
    </lineage>
</organism>
<dbReference type="PROSITE" id="PS50850">
    <property type="entry name" value="MFS"/>
    <property type="match status" value="1"/>
</dbReference>
<evidence type="ECO:0000313" key="10">
    <source>
        <dbReference type="Proteomes" id="UP000586918"/>
    </source>
</evidence>
<dbReference type="GO" id="GO:0022857">
    <property type="term" value="F:transmembrane transporter activity"/>
    <property type="evidence" value="ECO:0007669"/>
    <property type="project" value="InterPro"/>
</dbReference>
<evidence type="ECO:0000313" key="9">
    <source>
        <dbReference type="EMBL" id="NMH92822.1"/>
    </source>
</evidence>
<feature type="transmembrane region" description="Helical" evidence="7">
    <location>
        <begin position="321"/>
        <end position="345"/>
    </location>
</feature>
<dbReference type="InterPro" id="IPR036259">
    <property type="entry name" value="MFS_trans_sf"/>
</dbReference>
<dbReference type="PANTHER" id="PTHR23517">
    <property type="entry name" value="RESISTANCE PROTEIN MDTM, PUTATIVE-RELATED-RELATED"/>
    <property type="match status" value="1"/>
</dbReference>
<feature type="transmembrane region" description="Helical" evidence="7">
    <location>
        <begin position="228"/>
        <end position="247"/>
    </location>
</feature>
<feature type="transmembrane region" description="Helical" evidence="7">
    <location>
        <begin position="80"/>
        <end position="102"/>
    </location>
</feature>
<keyword evidence="2" id="KW-0813">Transport</keyword>
<comment type="caution">
    <text evidence="9">The sequence shown here is derived from an EMBL/GenBank/DDBJ whole genome shotgun (WGS) entry which is preliminary data.</text>
</comment>
<dbReference type="Pfam" id="PF07690">
    <property type="entry name" value="MFS_1"/>
    <property type="match status" value="1"/>
</dbReference>
<gene>
    <name evidence="9" type="ORF">HF519_14815</name>
</gene>
<feature type="transmembrane region" description="Helical" evidence="7">
    <location>
        <begin position="123"/>
        <end position="140"/>
    </location>
</feature>
<dbReference type="SUPFAM" id="SSF103473">
    <property type="entry name" value="MFS general substrate transporter"/>
    <property type="match status" value="1"/>
</dbReference>
<dbReference type="GO" id="GO:0005886">
    <property type="term" value="C:plasma membrane"/>
    <property type="evidence" value="ECO:0007669"/>
    <property type="project" value="UniProtKB-SubCell"/>
</dbReference>
<proteinExistence type="predicted"/>
<dbReference type="Proteomes" id="UP000586918">
    <property type="component" value="Unassembled WGS sequence"/>
</dbReference>
<protein>
    <submittedName>
        <fullName evidence="9">MFS transporter</fullName>
    </submittedName>
</protein>
<dbReference type="EMBL" id="JAAXKZ010000049">
    <property type="protein sequence ID" value="NMH92822.1"/>
    <property type="molecule type" value="Genomic_DNA"/>
</dbReference>
<feature type="transmembrane region" description="Helical" evidence="7">
    <location>
        <begin position="196"/>
        <end position="216"/>
    </location>
</feature>
<evidence type="ECO:0000256" key="1">
    <source>
        <dbReference type="ARBA" id="ARBA00004651"/>
    </source>
</evidence>
<feature type="transmembrane region" description="Helical" evidence="7">
    <location>
        <begin position="152"/>
        <end position="175"/>
    </location>
</feature>
<dbReference type="AlphaFoldDB" id="A0A848DJE1"/>
<dbReference type="InterPro" id="IPR050171">
    <property type="entry name" value="MFS_Transporters"/>
</dbReference>
<evidence type="ECO:0000256" key="7">
    <source>
        <dbReference type="SAM" id="Phobius"/>
    </source>
</evidence>
<name>A0A848DJE1_9PSEU</name>
<dbReference type="InterPro" id="IPR011701">
    <property type="entry name" value="MFS"/>
</dbReference>
<evidence type="ECO:0000256" key="4">
    <source>
        <dbReference type="ARBA" id="ARBA00022692"/>
    </source>
</evidence>
<evidence type="ECO:0000256" key="6">
    <source>
        <dbReference type="ARBA" id="ARBA00023136"/>
    </source>
</evidence>
<reference evidence="9 10" key="1">
    <citation type="submission" date="2020-04" db="EMBL/GenBank/DDBJ databases">
        <authorList>
            <person name="Klaysubun C."/>
            <person name="Duangmal K."/>
            <person name="Lipun K."/>
        </authorList>
    </citation>
    <scope>NUCLEOTIDE SEQUENCE [LARGE SCALE GENOMIC DNA]</scope>
    <source>
        <strain evidence="9 10">DSM 45300</strain>
    </source>
</reference>
<evidence type="ECO:0000256" key="3">
    <source>
        <dbReference type="ARBA" id="ARBA00022475"/>
    </source>
</evidence>
<keyword evidence="10" id="KW-1185">Reference proteome</keyword>
<feature type="transmembrane region" description="Helical" evidence="7">
    <location>
        <begin position="351"/>
        <end position="371"/>
    </location>
</feature>
<keyword evidence="5 7" id="KW-1133">Transmembrane helix</keyword>
<keyword evidence="6 7" id="KW-0472">Membrane</keyword>